<feature type="chain" id="PRO_5026012932" evidence="1">
    <location>
        <begin position="27"/>
        <end position="137"/>
    </location>
</feature>
<dbReference type="EMBL" id="WUTW01000009">
    <property type="protein sequence ID" value="MXQ67953.1"/>
    <property type="molecule type" value="Genomic_DNA"/>
</dbReference>
<dbReference type="Proteomes" id="UP000431901">
    <property type="component" value="Unassembled WGS sequence"/>
</dbReference>
<evidence type="ECO:0000256" key="1">
    <source>
        <dbReference type="SAM" id="SignalP"/>
    </source>
</evidence>
<keyword evidence="1" id="KW-0732">Signal</keyword>
<evidence type="ECO:0000313" key="3">
    <source>
        <dbReference type="Proteomes" id="UP000431901"/>
    </source>
</evidence>
<dbReference type="RefSeq" id="WP_161106135.1">
    <property type="nucleotide sequence ID" value="NZ_JBHLYI010000015.1"/>
</dbReference>
<feature type="signal peptide" evidence="1">
    <location>
        <begin position="1"/>
        <end position="26"/>
    </location>
</feature>
<comment type="caution">
    <text evidence="2">The sequence shown here is derived from an EMBL/GenBank/DDBJ whole genome shotgun (WGS) entry which is preliminary data.</text>
</comment>
<evidence type="ECO:0000313" key="2">
    <source>
        <dbReference type="EMBL" id="MXQ67953.1"/>
    </source>
</evidence>
<organism evidence="2 3">
    <name type="scientific">Actinomadura rayongensis</name>
    <dbReference type="NCBI Taxonomy" id="1429076"/>
    <lineage>
        <taxon>Bacteria</taxon>
        <taxon>Bacillati</taxon>
        <taxon>Actinomycetota</taxon>
        <taxon>Actinomycetes</taxon>
        <taxon>Streptosporangiales</taxon>
        <taxon>Thermomonosporaceae</taxon>
        <taxon>Actinomadura</taxon>
    </lineage>
</organism>
<gene>
    <name evidence="2" type="ORF">GQ466_28450</name>
</gene>
<dbReference type="AlphaFoldDB" id="A0A6I4WG74"/>
<keyword evidence="3" id="KW-1185">Reference proteome</keyword>
<reference evidence="2 3" key="1">
    <citation type="submission" date="2019-12" db="EMBL/GenBank/DDBJ databases">
        <title>Nocardia macrotermitis sp. nov. and Nocardia aurantia sp. nov., isolated from the gut of the fungus growing-termite Macrotermes natalensis.</title>
        <authorList>
            <person name="Christine B."/>
            <person name="Rene B."/>
        </authorList>
    </citation>
    <scope>NUCLEOTIDE SEQUENCE [LARGE SCALE GENOMIC DNA]</scope>
    <source>
        <strain evidence="2 3">DSM 102126</strain>
    </source>
</reference>
<name>A0A6I4WG74_9ACTN</name>
<accession>A0A6I4WG74</accession>
<sequence>MMIMRRAAVAALFLVPLSCGTSPARGDGTVRAGAEFQLAPGRSVRFEDGAATLRFDRVGADSRCPEGVQCVWAGDATVVLTATERGRAARTFELHTTAEPAAETVGGHRVRLTGLAPGKPSGGRIAPGAYRARLRLD</sequence>
<dbReference type="OrthoDB" id="163809at2"/>
<proteinExistence type="predicted"/>
<protein>
    <submittedName>
        <fullName evidence="2">Uncharacterized protein</fullName>
    </submittedName>
</protein>